<sequence length="318" mass="34778">MASPRKEHPAISPTSAKHLFTCLRSVLASHPSALTTDFLSTLNINTCPSIKTPSWVPRPNTHPDCATLDLPTKTAPWIGHAPYTGLEWACQYDRTAGLLAESETPTPIANVARVRPMQPTNPWERLIAVAEYSMKGWEMVNILETRETPASIGCIVADDSRTPADTGNTSQPYGQGELACLLSLICRQISQDHHKTEHAPTVISFSTSTARVLQIFVDYPIDPSETPKIHIIQRFETDLTNTTTEAGDTKEARDLWTQLVSWLCFSAPSPPNETSRTLPKHRRDKSLGHSSLASASDPERVVSSGSEQSTNASSSPGR</sequence>
<feature type="region of interest" description="Disordered" evidence="1">
    <location>
        <begin position="269"/>
        <end position="318"/>
    </location>
</feature>
<reference evidence="2 3" key="1">
    <citation type="submission" date="2019-12" db="EMBL/GenBank/DDBJ databases">
        <title>A genome sequence resource for the geographically widespread anthracnose pathogen Colletotrichum asianum.</title>
        <authorList>
            <person name="Meng Y."/>
        </authorList>
    </citation>
    <scope>NUCLEOTIDE SEQUENCE [LARGE SCALE GENOMIC DNA]</scope>
    <source>
        <strain evidence="2 3">ICMP 18580</strain>
    </source>
</reference>
<evidence type="ECO:0000256" key="1">
    <source>
        <dbReference type="SAM" id="MobiDB-lite"/>
    </source>
</evidence>
<evidence type="ECO:0000313" key="3">
    <source>
        <dbReference type="Proteomes" id="UP000434172"/>
    </source>
</evidence>
<dbReference type="OrthoDB" id="4797883at2759"/>
<protein>
    <submittedName>
        <fullName evidence="2">Uncharacterized protein</fullName>
    </submittedName>
</protein>
<organism evidence="2 3">
    <name type="scientific">Colletotrichum asianum</name>
    <dbReference type="NCBI Taxonomy" id="702518"/>
    <lineage>
        <taxon>Eukaryota</taxon>
        <taxon>Fungi</taxon>
        <taxon>Dikarya</taxon>
        <taxon>Ascomycota</taxon>
        <taxon>Pezizomycotina</taxon>
        <taxon>Sordariomycetes</taxon>
        <taxon>Hypocreomycetidae</taxon>
        <taxon>Glomerellales</taxon>
        <taxon>Glomerellaceae</taxon>
        <taxon>Colletotrichum</taxon>
        <taxon>Colletotrichum gloeosporioides species complex</taxon>
    </lineage>
</organism>
<evidence type="ECO:0000313" key="2">
    <source>
        <dbReference type="EMBL" id="KAF0317535.1"/>
    </source>
</evidence>
<feature type="compositionally biased region" description="Polar residues" evidence="1">
    <location>
        <begin position="303"/>
        <end position="318"/>
    </location>
</feature>
<dbReference type="AlphaFoldDB" id="A0A8H3W074"/>
<keyword evidence="3" id="KW-1185">Reference proteome</keyword>
<dbReference type="EMBL" id="WOWK01000128">
    <property type="protein sequence ID" value="KAF0317535.1"/>
    <property type="molecule type" value="Genomic_DNA"/>
</dbReference>
<gene>
    <name evidence="2" type="ORF">GQ607_015208</name>
</gene>
<accession>A0A8H3W074</accession>
<name>A0A8H3W074_9PEZI</name>
<comment type="caution">
    <text evidence="2">The sequence shown here is derived from an EMBL/GenBank/DDBJ whole genome shotgun (WGS) entry which is preliminary data.</text>
</comment>
<dbReference type="Proteomes" id="UP000434172">
    <property type="component" value="Unassembled WGS sequence"/>
</dbReference>
<proteinExistence type="predicted"/>